<dbReference type="InterPro" id="IPR036869">
    <property type="entry name" value="J_dom_sf"/>
</dbReference>
<feature type="domain" description="J" evidence="3">
    <location>
        <begin position="2"/>
        <end position="68"/>
    </location>
</feature>
<dbReference type="PANTHER" id="PTHR45006">
    <property type="entry name" value="DNAJ-LIKE PROTEIN 1"/>
    <property type="match status" value="1"/>
</dbReference>
<dbReference type="SUPFAM" id="SSF46565">
    <property type="entry name" value="Chaperone J-domain"/>
    <property type="match status" value="1"/>
</dbReference>
<dbReference type="GO" id="GO:0016558">
    <property type="term" value="P:protein import into peroxisome matrix"/>
    <property type="evidence" value="ECO:0007669"/>
    <property type="project" value="TreeGrafter"/>
</dbReference>
<dbReference type="InterPro" id="IPR052814">
    <property type="entry name" value="Peroxisomal_DnaJ"/>
</dbReference>
<feature type="coiled-coil region" evidence="1">
    <location>
        <begin position="505"/>
        <end position="567"/>
    </location>
</feature>
<sequence length="952" mass="114354">MSYYEILNIGQDAKEEEIKKAYRQKALEYHPDKTQYDIYEAREKFRELDEAYKVLSNDDRRALYDVYHRHKALFEKNQEIGSQMQNQLKKIFLEYEDYYQQNSFLNDSILDQIPMINLDLLIKIYNTRHQKQNYYNYYKQLSHSIMQDIEDSVERECSVPPRQTSAGNKFQKNLQTLISMNGQSYRNNSQQQIYPNKKNVYNSLPPKVKFGYDSSDSNTDQLHINKKPYESDESSNTQNQFFKKQQNQNTNNQGYSTNSFSHQSKTQEQIEDELMNEDDEEELVLNKEDINKYPIDLDDDEEQEGDDNYNQQEMHNNQFSQNQYQGNKSNIENPLESWIRQQENNRQQVSPQMQNFYQQYFNLINNYTNNTKNNNNNNNNNNMLVKRGGKSKGAINENEINENDPLSLYRDRVYSNDYPSNTLQSMSEKDKENYNVIAYNGSSNYQQPIHNYQHNKPQQQKLTKKQIKTLWQQTQQKKVIKRISKKQPVFKLIKKTDVKRPPIKWQQLQEKIQQVQQQLQQYSQFIMKYRNKKNQPSIMEISKQKYLELVERKKKLYEEQNNFIQKEDELDDYDATLDENELECEQYCLINTNQNNEYQMKKNNNNNTNQNLQSQVSFEQVNQNQVPSNQQADNQNQDQQLQQQDGQQQLEYLNEEDLLQRVNDYNNNKYINEEEKYNLSENNQEFEDQDYGFNQQMHDESDMLNFNDSQGYSSISQDQNIQQYMNENKEDAERVMKLIIDQQNQVAQNKEPICSNPAEKQMQENNFISENQQQGEQLLKNQSNEVKFGDQYYQNEYQQPDFIPNQTNQNNNLITSSDERQQEYNYELDYNKNNMPEDFNFNDPPNFIYQDQIPFSQDNFMETPIKKNNFYIQETPQVNLQQFNNANDEFSYSNQAKNKTRANNFQHQENDVSELDQQNFKNDESSYQYLHHEDDYNNHFNNQQDFNFEQNI</sequence>
<feature type="compositionally biased region" description="Polar residues" evidence="2">
    <location>
        <begin position="254"/>
        <end position="267"/>
    </location>
</feature>
<dbReference type="eggNOG" id="KOG0714">
    <property type="taxonomic scope" value="Eukaryota"/>
</dbReference>
<evidence type="ECO:0000256" key="1">
    <source>
        <dbReference type="SAM" id="Coils"/>
    </source>
</evidence>
<evidence type="ECO:0000259" key="3">
    <source>
        <dbReference type="PROSITE" id="PS50076"/>
    </source>
</evidence>
<protein>
    <submittedName>
        <fullName evidence="4">DnaJ domain protein</fullName>
    </submittedName>
</protein>
<dbReference type="PANTHER" id="PTHR45006:SF1">
    <property type="entry name" value="DNAJ-LIKE PROTEIN 1"/>
    <property type="match status" value="1"/>
</dbReference>
<dbReference type="Pfam" id="PF00226">
    <property type="entry name" value="DnaJ"/>
    <property type="match status" value="1"/>
</dbReference>
<dbReference type="InParanoid" id="I7MA74"/>
<accession>I7MA74</accession>
<evidence type="ECO:0000256" key="2">
    <source>
        <dbReference type="SAM" id="MobiDB-lite"/>
    </source>
</evidence>
<dbReference type="Gene3D" id="1.10.287.110">
    <property type="entry name" value="DnaJ domain"/>
    <property type="match status" value="1"/>
</dbReference>
<organism evidence="4 5">
    <name type="scientific">Tetrahymena thermophila (strain SB210)</name>
    <dbReference type="NCBI Taxonomy" id="312017"/>
    <lineage>
        <taxon>Eukaryota</taxon>
        <taxon>Sar</taxon>
        <taxon>Alveolata</taxon>
        <taxon>Ciliophora</taxon>
        <taxon>Intramacronucleata</taxon>
        <taxon>Oligohymenophorea</taxon>
        <taxon>Hymenostomatida</taxon>
        <taxon>Tetrahymenina</taxon>
        <taxon>Tetrahymenidae</taxon>
        <taxon>Tetrahymena</taxon>
    </lineage>
</organism>
<dbReference type="PROSITE" id="PS50076">
    <property type="entry name" value="DNAJ_2"/>
    <property type="match status" value="1"/>
</dbReference>
<dbReference type="CDD" id="cd06257">
    <property type="entry name" value="DnaJ"/>
    <property type="match status" value="1"/>
</dbReference>
<dbReference type="AlphaFoldDB" id="I7MA74"/>
<feature type="region of interest" description="Disordered" evidence="2">
    <location>
        <begin position="620"/>
        <end position="645"/>
    </location>
</feature>
<dbReference type="SMART" id="SM00271">
    <property type="entry name" value="DnaJ"/>
    <property type="match status" value="1"/>
</dbReference>
<name>I7MA74_TETTS</name>
<keyword evidence="1" id="KW-0175">Coiled coil</keyword>
<dbReference type="InterPro" id="IPR001623">
    <property type="entry name" value="DnaJ_domain"/>
</dbReference>
<dbReference type="RefSeq" id="XP_001024093.2">
    <property type="nucleotide sequence ID" value="XM_001024093.2"/>
</dbReference>
<dbReference type="EMBL" id="GG662471">
    <property type="protein sequence ID" value="EAS03848.2"/>
    <property type="molecule type" value="Genomic_DNA"/>
</dbReference>
<reference evidence="5" key="1">
    <citation type="journal article" date="2006" name="PLoS Biol.">
        <title>Macronuclear genome sequence of the ciliate Tetrahymena thermophila, a model eukaryote.</title>
        <authorList>
            <person name="Eisen J.A."/>
            <person name="Coyne R.S."/>
            <person name="Wu M."/>
            <person name="Wu D."/>
            <person name="Thiagarajan M."/>
            <person name="Wortman J.R."/>
            <person name="Badger J.H."/>
            <person name="Ren Q."/>
            <person name="Amedeo P."/>
            <person name="Jones K.M."/>
            <person name="Tallon L.J."/>
            <person name="Delcher A.L."/>
            <person name="Salzberg S.L."/>
            <person name="Silva J.C."/>
            <person name="Haas B.J."/>
            <person name="Majoros W.H."/>
            <person name="Farzad M."/>
            <person name="Carlton J.M."/>
            <person name="Smith R.K. Jr."/>
            <person name="Garg J."/>
            <person name="Pearlman R.E."/>
            <person name="Karrer K.M."/>
            <person name="Sun L."/>
            <person name="Manning G."/>
            <person name="Elde N.C."/>
            <person name="Turkewitz A.P."/>
            <person name="Asai D.J."/>
            <person name="Wilkes D.E."/>
            <person name="Wang Y."/>
            <person name="Cai H."/>
            <person name="Collins K."/>
            <person name="Stewart B.A."/>
            <person name="Lee S.R."/>
            <person name="Wilamowska K."/>
            <person name="Weinberg Z."/>
            <person name="Ruzzo W.L."/>
            <person name="Wloga D."/>
            <person name="Gaertig J."/>
            <person name="Frankel J."/>
            <person name="Tsao C.-C."/>
            <person name="Gorovsky M.A."/>
            <person name="Keeling P.J."/>
            <person name="Waller R.F."/>
            <person name="Patron N.J."/>
            <person name="Cherry J.M."/>
            <person name="Stover N.A."/>
            <person name="Krieger C.J."/>
            <person name="del Toro C."/>
            <person name="Ryder H.F."/>
            <person name="Williamson S.C."/>
            <person name="Barbeau R.A."/>
            <person name="Hamilton E.P."/>
            <person name="Orias E."/>
        </authorList>
    </citation>
    <scope>NUCLEOTIDE SEQUENCE [LARGE SCALE GENOMIC DNA]</scope>
    <source>
        <strain evidence="5">SB210</strain>
    </source>
</reference>
<dbReference type="Proteomes" id="UP000009168">
    <property type="component" value="Unassembled WGS sequence"/>
</dbReference>
<evidence type="ECO:0000313" key="4">
    <source>
        <dbReference type="EMBL" id="EAS03848.2"/>
    </source>
</evidence>
<keyword evidence="5" id="KW-1185">Reference proteome</keyword>
<feature type="region of interest" description="Disordered" evidence="2">
    <location>
        <begin position="246"/>
        <end position="270"/>
    </location>
</feature>
<feature type="compositionally biased region" description="Low complexity" evidence="2">
    <location>
        <begin position="369"/>
        <end position="382"/>
    </location>
</feature>
<dbReference type="PRINTS" id="PR00625">
    <property type="entry name" value="JDOMAIN"/>
</dbReference>
<dbReference type="OrthoDB" id="66964at2759"/>
<dbReference type="KEGG" id="tet:TTHERM_00658920"/>
<feature type="region of interest" description="Disordered" evidence="2">
    <location>
        <begin position="369"/>
        <end position="399"/>
    </location>
</feature>
<dbReference type="STRING" id="312017.I7MA74"/>
<dbReference type="GeneID" id="7833748"/>
<gene>
    <name evidence="4" type="ORF">TTHERM_00658920</name>
</gene>
<evidence type="ECO:0000313" key="5">
    <source>
        <dbReference type="Proteomes" id="UP000009168"/>
    </source>
</evidence>
<dbReference type="GO" id="GO:0005829">
    <property type="term" value="C:cytosol"/>
    <property type="evidence" value="ECO:0007669"/>
    <property type="project" value="TreeGrafter"/>
</dbReference>
<proteinExistence type="predicted"/>